<name>A0A514BW56_9GAMM</name>
<dbReference type="RefSeq" id="WP_141624931.1">
    <property type="nucleotide sequence ID" value="NZ_CP041242.1"/>
</dbReference>
<dbReference type="KEGG" id="lyj:FKV23_16985"/>
<dbReference type="Proteomes" id="UP000317199">
    <property type="component" value="Chromosome"/>
</dbReference>
<reference evidence="3 4" key="1">
    <citation type="submission" date="2019-06" db="EMBL/GenBank/DDBJ databases">
        <title>Lysobacter alkalisoli sp. nov. isolated from saline-alkali soil.</title>
        <authorList>
            <person name="Sun J.-Q."/>
            <person name="Xu L."/>
        </authorList>
    </citation>
    <scope>NUCLEOTIDE SEQUENCE [LARGE SCALE GENOMIC DNA]</scope>
    <source>
        <strain evidence="3 4">SJ-36</strain>
    </source>
</reference>
<evidence type="ECO:0000313" key="4">
    <source>
        <dbReference type="Proteomes" id="UP000317199"/>
    </source>
</evidence>
<feature type="signal peptide" evidence="2">
    <location>
        <begin position="1"/>
        <end position="27"/>
    </location>
</feature>
<evidence type="ECO:0000313" key="3">
    <source>
        <dbReference type="EMBL" id="QDH71600.1"/>
    </source>
</evidence>
<keyword evidence="4" id="KW-1185">Reference proteome</keyword>
<feature type="region of interest" description="Disordered" evidence="1">
    <location>
        <begin position="64"/>
        <end position="88"/>
    </location>
</feature>
<accession>A0A514BW56</accession>
<evidence type="ECO:0000256" key="2">
    <source>
        <dbReference type="SAM" id="SignalP"/>
    </source>
</evidence>
<dbReference type="AlphaFoldDB" id="A0A514BW56"/>
<evidence type="ECO:0008006" key="5">
    <source>
        <dbReference type="Google" id="ProtNLM"/>
    </source>
</evidence>
<feature type="chain" id="PRO_5022241939" description="Secreted protein" evidence="2">
    <location>
        <begin position="28"/>
        <end position="128"/>
    </location>
</feature>
<proteinExistence type="predicted"/>
<gene>
    <name evidence="3" type="ORF">FKV23_16985</name>
</gene>
<keyword evidence="2" id="KW-0732">Signal</keyword>
<sequence length="128" mass="13470">MPNMIKPLMPACLLAAVAIAFSPSLHAQGGPGDVGTQVARAVGSLHAMARACGAATDQQLAGLKQKQKAQHGQFGMDPATFDPGFDAGEKEVDQSMRNMSPVQKVEACAEVKQQFEEAARQLGETYGQ</sequence>
<dbReference type="EMBL" id="CP041242">
    <property type="protein sequence ID" value="QDH71600.1"/>
    <property type="molecule type" value="Genomic_DNA"/>
</dbReference>
<organism evidence="3 4">
    <name type="scientific">Marilutibacter alkalisoli</name>
    <dbReference type="NCBI Taxonomy" id="2591633"/>
    <lineage>
        <taxon>Bacteria</taxon>
        <taxon>Pseudomonadati</taxon>
        <taxon>Pseudomonadota</taxon>
        <taxon>Gammaproteobacteria</taxon>
        <taxon>Lysobacterales</taxon>
        <taxon>Lysobacteraceae</taxon>
        <taxon>Marilutibacter</taxon>
    </lineage>
</organism>
<evidence type="ECO:0000256" key="1">
    <source>
        <dbReference type="SAM" id="MobiDB-lite"/>
    </source>
</evidence>
<protein>
    <recommendedName>
        <fullName evidence="5">Secreted protein</fullName>
    </recommendedName>
</protein>